<dbReference type="RefSeq" id="WP_289505246.1">
    <property type="nucleotide sequence ID" value="NZ_CP116805.1"/>
</dbReference>
<name>A0AAE9XU90_9PROT</name>
<accession>A0AAE9XU90</accession>
<evidence type="ECO:0000256" key="5">
    <source>
        <dbReference type="SAM" id="Phobius"/>
    </source>
</evidence>
<dbReference type="InterPro" id="IPR000620">
    <property type="entry name" value="EamA_dom"/>
</dbReference>
<evidence type="ECO:0000313" key="7">
    <source>
        <dbReference type="EMBL" id="WCL55435.1"/>
    </source>
</evidence>
<evidence type="ECO:0000259" key="6">
    <source>
        <dbReference type="Pfam" id="PF00892"/>
    </source>
</evidence>
<feature type="transmembrane region" description="Helical" evidence="5">
    <location>
        <begin position="86"/>
        <end position="108"/>
    </location>
</feature>
<feature type="transmembrane region" description="Helical" evidence="5">
    <location>
        <begin position="142"/>
        <end position="160"/>
    </location>
</feature>
<feature type="transmembrane region" description="Helical" evidence="5">
    <location>
        <begin position="172"/>
        <end position="190"/>
    </location>
</feature>
<dbReference type="KEGG" id="gso:PH603_06640"/>
<keyword evidence="3 5" id="KW-1133">Transmembrane helix</keyword>
<protein>
    <submittedName>
        <fullName evidence="7">DMT family transporter</fullName>
    </submittedName>
</protein>
<sequence>MTPRDFILLIGINLVWGLNFLAVKWAVADLPPLVANAARFFIVLLFLFPFLRLVPGRMKALITLATVLGFMHFGAVFIGMSLAEDISAVAIATQLSTPFSTLLAIVWLKEKVGWRRILGLSMSFSGVLVLGLDPAVLNYLDAVAWIVFSSFLYATGTILMRQLRDVNAFTTQAWIAISAIIGSLLLSAFMETGQVEAVQNAHWQAWAAVLYAAVFSSIVGHGGVNYLLRRYEVSVLSPYFLLTPFFAIGAGVIVLGESLTWRVLLGGALTLAGVLIVTLRNARRNRALADTIVQARTSGE</sequence>
<dbReference type="PANTHER" id="PTHR32322">
    <property type="entry name" value="INNER MEMBRANE TRANSPORTER"/>
    <property type="match status" value="1"/>
</dbReference>
<dbReference type="Proteomes" id="UP001217500">
    <property type="component" value="Chromosome"/>
</dbReference>
<dbReference type="InterPro" id="IPR037185">
    <property type="entry name" value="EmrE-like"/>
</dbReference>
<feature type="transmembrane region" description="Helical" evidence="5">
    <location>
        <begin position="261"/>
        <end position="279"/>
    </location>
</feature>
<keyword evidence="4 5" id="KW-0472">Membrane</keyword>
<evidence type="ECO:0000256" key="2">
    <source>
        <dbReference type="ARBA" id="ARBA00022692"/>
    </source>
</evidence>
<dbReference type="SUPFAM" id="SSF103481">
    <property type="entry name" value="Multidrug resistance efflux transporter EmrE"/>
    <property type="match status" value="2"/>
</dbReference>
<dbReference type="EMBL" id="CP116805">
    <property type="protein sequence ID" value="WCL55435.1"/>
    <property type="molecule type" value="Genomic_DNA"/>
</dbReference>
<comment type="subcellular location">
    <subcellularLocation>
        <location evidence="1">Membrane</location>
        <topology evidence="1">Multi-pass membrane protein</topology>
    </subcellularLocation>
</comment>
<feature type="domain" description="EamA" evidence="6">
    <location>
        <begin position="7"/>
        <end position="130"/>
    </location>
</feature>
<feature type="domain" description="EamA" evidence="6">
    <location>
        <begin position="143"/>
        <end position="278"/>
    </location>
</feature>
<dbReference type="Pfam" id="PF00892">
    <property type="entry name" value="EamA"/>
    <property type="match status" value="2"/>
</dbReference>
<dbReference type="InterPro" id="IPR050638">
    <property type="entry name" value="AA-Vitamin_Transporters"/>
</dbReference>
<evidence type="ECO:0000313" key="8">
    <source>
        <dbReference type="Proteomes" id="UP001217500"/>
    </source>
</evidence>
<dbReference type="AlphaFoldDB" id="A0AAE9XU90"/>
<evidence type="ECO:0000256" key="4">
    <source>
        <dbReference type="ARBA" id="ARBA00023136"/>
    </source>
</evidence>
<keyword evidence="8" id="KW-1185">Reference proteome</keyword>
<evidence type="ECO:0000256" key="1">
    <source>
        <dbReference type="ARBA" id="ARBA00004141"/>
    </source>
</evidence>
<feature type="transmembrane region" description="Helical" evidence="5">
    <location>
        <begin position="7"/>
        <end position="27"/>
    </location>
</feature>
<reference evidence="7" key="1">
    <citation type="submission" date="2023-01" db="EMBL/GenBank/DDBJ databases">
        <title>The genome sequence of Kordiimonadaceae bacterium 6D33.</title>
        <authorList>
            <person name="Liu Y."/>
        </authorList>
    </citation>
    <scope>NUCLEOTIDE SEQUENCE</scope>
    <source>
        <strain evidence="7">6D33</strain>
    </source>
</reference>
<dbReference type="PANTHER" id="PTHR32322:SF9">
    <property type="entry name" value="AMINO-ACID METABOLITE EFFLUX PUMP-RELATED"/>
    <property type="match status" value="1"/>
</dbReference>
<organism evidence="7 8">
    <name type="scientific">Gimibacter soli</name>
    <dbReference type="NCBI Taxonomy" id="3024400"/>
    <lineage>
        <taxon>Bacteria</taxon>
        <taxon>Pseudomonadati</taxon>
        <taxon>Pseudomonadota</taxon>
        <taxon>Alphaproteobacteria</taxon>
        <taxon>Kordiimonadales</taxon>
        <taxon>Temperatibacteraceae</taxon>
        <taxon>Gimibacter</taxon>
    </lineage>
</organism>
<feature type="transmembrane region" description="Helical" evidence="5">
    <location>
        <begin position="61"/>
        <end position="80"/>
    </location>
</feature>
<feature type="transmembrane region" description="Helical" evidence="5">
    <location>
        <begin position="205"/>
        <end position="228"/>
    </location>
</feature>
<evidence type="ECO:0000256" key="3">
    <source>
        <dbReference type="ARBA" id="ARBA00022989"/>
    </source>
</evidence>
<feature type="transmembrane region" description="Helical" evidence="5">
    <location>
        <begin position="235"/>
        <end position="255"/>
    </location>
</feature>
<feature type="transmembrane region" description="Helical" evidence="5">
    <location>
        <begin position="117"/>
        <end position="136"/>
    </location>
</feature>
<dbReference type="GO" id="GO:0016020">
    <property type="term" value="C:membrane"/>
    <property type="evidence" value="ECO:0007669"/>
    <property type="project" value="UniProtKB-SubCell"/>
</dbReference>
<feature type="transmembrane region" description="Helical" evidence="5">
    <location>
        <begin position="33"/>
        <end position="54"/>
    </location>
</feature>
<keyword evidence="2 5" id="KW-0812">Transmembrane</keyword>
<gene>
    <name evidence="7" type="ORF">PH603_06640</name>
</gene>
<proteinExistence type="predicted"/>